<accession>A0ABW2CAX8</accession>
<keyword evidence="3" id="KW-0547">Nucleotide-binding</keyword>
<proteinExistence type="predicted"/>
<dbReference type="InterPro" id="IPR003594">
    <property type="entry name" value="HATPase_dom"/>
</dbReference>
<dbReference type="GO" id="GO:0005524">
    <property type="term" value="F:ATP binding"/>
    <property type="evidence" value="ECO:0007669"/>
    <property type="project" value="UniProtKB-KW"/>
</dbReference>
<dbReference type="EMBL" id="JBHSXS010000001">
    <property type="protein sequence ID" value="MFC6878263.1"/>
    <property type="molecule type" value="Genomic_DNA"/>
</dbReference>
<keyword evidence="4" id="KW-1185">Reference proteome</keyword>
<dbReference type="Pfam" id="PF13581">
    <property type="entry name" value="HATPase_c_2"/>
    <property type="match status" value="1"/>
</dbReference>
<keyword evidence="1" id="KW-0723">Serine/threonine-protein kinase</keyword>
<dbReference type="RefSeq" id="WP_160820092.1">
    <property type="nucleotide sequence ID" value="NZ_JBHSXE010000001.1"/>
</dbReference>
<organism evidence="3 4">
    <name type="scientific">Actinomadura yumaensis</name>
    <dbReference type="NCBI Taxonomy" id="111807"/>
    <lineage>
        <taxon>Bacteria</taxon>
        <taxon>Bacillati</taxon>
        <taxon>Actinomycetota</taxon>
        <taxon>Actinomycetes</taxon>
        <taxon>Streptosporangiales</taxon>
        <taxon>Thermomonosporaceae</taxon>
        <taxon>Actinomadura</taxon>
    </lineage>
</organism>
<comment type="caution">
    <text evidence="3">The sequence shown here is derived from an EMBL/GenBank/DDBJ whole genome shotgun (WGS) entry which is preliminary data.</text>
</comment>
<dbReference type="SUPFAM" id="SSF55874">
    <property type="entry name" value="ATPase domain of HSP90 chaperone/DNA topoisomerase II/histidine kinase"/>
    <property type="match status" value="1"/>
</dbReference>
<sequence length="155" mass="16965">MAGPVEDRRAGGAAVADRLACGDFLPVMCWRWGFPGRPDQVAQVREISRPLLAGHPLEGDILLVLSELLSNAIRHTRSARPGGLVVTEVRRWRRGVAVAVIDQGGPNEPVLRTAGETLDAFAEGGRGLLTVDAYATWWRWHGDARSRTVTAFFLR</sequence>
<dbReference type="PANTHER" id="PTHR35526">
    <property type="entry name" value="ANTI-SIGMA-F FACTOR RSBW-RELATED"/>
    <property type="match status" value="1"/>
</dbReference>
<keyword evidence="1" id="KW-0418">Kinase</keyword>
<evidence type="ECO:0000313" key="3">
    <source>
        <dbReference type="EMBL" id="MFC6878263.1"/>
    </source>
</evidence>
<gene>
    <name evidence="3" type="ORF">ACFQKB_00645</name>
</gene>
<evidence type="ECO:0000259" key="2">
    <source>
        <dbReference type="Pfam" id="PF13581"/>
    </source>
</evidence>
<keyword evidence="3" id="KW-0067">ATP-binding</keyword>
<dbReference type="InterPro" id="IPR050267">
    <property type="entry name" value="Anti-sigma-factor_SerPK"/>
</dbReference>
<dbReference type="CDD" id="cd16936">
    <property type="entry name" value="HATPase_RsbW-like"/>
    <property type="match status" value="1"/>
</dbReference>
<feature type="domain" description="Histidine kinase/HSP90-like ATPase" evidence="2">
    <location>
        <begin position="34"/>
        <end position="145"/>
    </location>
</feature>
<dbReference type="Proteomes" id="UP001596380">
    <property type="component" value="Unassembled WGS sequence"/>
</dbReference>
<evidence type="ECO:0000256" key="1">
    <source>
        <dbReference type="ARBA" id="ARBA00022527"/>
    </source>
</evidence>
<protein>
    <submittedName>
        <fullName evidence="3">ATP-binding protein</fullName>
    </submittedName>
</protein>
<keyword evidence="1" id="KW-0808">Transferase</keyword>
<evidence type="ECO:0000313" key="4">
    <source>
        <dbReference type="Proteomes" id="UP001596380"/>
    </source>
</evidence>
<reference evidence="4" key="1">
    <citation type="journal article" date="2019" name="Int. J. Syst. Evol. Microbiol.">
        <title>The Global Catalogue of Microorganisms (GCM) 10K type strain sequencing project: providing services to taxonomists for standard genome sequencing and annotation.</title>
        <authorList>
            <consortium name="The Broad Institute Genomics Platform"/>
            <consortium name="The Broad Institute Genome Sequencing Center for Infectious Disease"/>
            <person name="Wu L."/>
            <person name="Ma J."/>
        </authorList>
    </citation>
    <scope>NUCLEOTIDE SEQUENCE [LARGE SCALE GENOMIC DNA]</scope>
    <source>
        <strain evidence="4">JCM 3369</strain>
    </source>
</reference>
<dbReference type="PANTHER" id="PTHR35526:SF3">
    <property type="entry name" value="ANTI-SIGMA-F FACTOR RSBW"/>
    <property type="match status" value="1"/>
</dbReference>
<name>A0ABW2CAX8_9ACTN</name>
<dbReference type="Gene3D" id="3.30.565.10">
    <property type="entry name" value="Histidine kinase-like ATPase, C-terminal domain"/>
    <property type="match status" value="1"/>
</dbReference>
<dbReference type="InterPro" id="IPR036890">
    <property type="entry name" value="HATPase_C_sf"/>
</dbReference>